<evidence type="ECO:0000313" key="3">
    <source>
        <dbReference type="Proteomes" id="UP000027265"/>
    </source>
</evidence>
<reference evidence="3" key="1">
    <citation type="journal article" date="2014" name="Proc. Natl. Acad. Sci. U.S.A.">
        <title>Extensive sampling of basidiomycete genomes demonstrates inadequacy of the white-rot/brown-rot paradigm for wood decay fungi.</title>
        <authorList>
            <person name="Riley R."/>
            <person name="Salamov A.A."/>
            <person name="Brown D.W."/>
            <person name="Nagy L.G."/>
            <person name="Floudas D."/>
            <person name="Held B.W."/>
            <person name="Levasseur A."/>
            <person name="Lombard V."/>
            <person name="Morin E."/>
            <person name="Otillar R."/>
            <person name="Lindquist E.A."/>
            <person name="Sun H."/>
            <person name="LaButti K.M."/>
            <person name="Schmutz J."/>
            <person name="Jabbour D."/>
            <person name="Luo H."/>
            <person name="Baker S.E."/>
            <person name="Pisabarro A.G."/>
            <person name="Walton J.D."/>
            <person name="Blanchette R.A."/>
            <person name="Henrissat B."/>
            <person name="Martin F."/>
            <person name="Cullen D."/>
            <person name="Hibbett D.S."/>
            <person name="Grigoriev I.V."/>
        </authorList>
    </citation>
    <scope>NUCLEOTIDE SEQUENCE [LARGE SCALE GENOMIC DNA]</scope>
    <source>
        <strain evidence="3">MUCL 33604</strain>
    </source>
</reference>
<dbReference type="HOGENOM" id="CLU_1046070_0_0_1"/>
<proteinExistence type="predicted"/>
<accession>A0A067Q0M8</accession>
<sequence>MISTKGSKETAESKWVVYQVYEGKNKNNIRQGNEQGAVVSCDSIDDYYEGDQEGNSDEKVMGSDSQQEHLVGRQRQSAEYQKLVAQIGGVSLILASSDLVFRGCHESDYEKNSDEKGVASGGQEGYCVGCQGHLAHYQELVAQMGGVPLILVGPDSAFCGRDEKTHEKDSDEKVVDSSSQQGYCVGRQGHSADYQELVTQIGGLPLILASPDSVFRSCDEDDHSEDSDKEVVDSGSQQGYSVGHQMHMAALAVELGWLSSAVTTPD</sequence>
<dbReference type="Proteomes" id="UP000027265">
    <property type="component" value="Unassembled WGS sequence"/>
</dbReference>
<dbReference type="EMBL" id="KL197723">
    <property type="protein sequence ID" value="KDQ56161.1"/>
    <property type="molecule type" value="Genomic_DNA"/>
</dbReference>
<keyword evidence="3" id="KW-1185">Reference proteome</keyword>
<feature type="region of interest" description="Disordered" evidence="1">
    <location>
        <begin position="215"/>
        <end position="238"/>
    </location>
</feature>
<evidence type="ECO:0000256" key="1">
    <source>
        <dbReference type="SAM" id="MobiDB-lite"/>
    </source>
</evidence>
<dbReference type="AlphaFoldDB" id="A0A067Q0M8"/>
<dbReference type="InParanoid" id="A0A067Q0M8"/>
<feature type="compositionally biased region" description="Acidic residues" evidence="1">
    <location>
        <begin position="219"/>
        <end position="228"/>
    </location>
</feature>
<evidence type="ECO:0000313" key="2">
    <source>
        <dbReference type="EMBL" id="KDQ56161.1"/>
    </source>
</evidence>
<protein>
    <submittedName>
        <fullName evidence="2">Uncharacterized protein</fullName>
    </submittedName>
</protein>
<gene>
    <name evidence="2" type="ORF">JAAARDRAFT_48480</name>
</gene>
<organism evidence="2 3">
    <name type="scientific">Jaapia argillacea MUCL 33604</name>
    <dbReference type="NCBI Taxonomy" id="933084"/>
    <lineage>
        <taxon>Eukaryota</taxon>
        <taxon>Fungi</taxon>
        <taxon>Dikarya</taxon>
        <taxon>Basidiomycota</taxon>
        <taxon>Agaricomycotina</taxon>
        <taxon>Agaricomycetes</taxon>
        <taxon>Agaricomycetidae</taxon>
        <taxon>Jaapiales</taxon>
        <taxon>Jaapiaceae</taxon>
        <taxon>Jaapia</taxon>
    </lineage>
</organism>
<name>A0A067Q0M8_9AGAM</name>